<feature type="compositionally biased region" description="Low complexity" evidence="1">
    <location>
        <begin position="150"/>
        <end position="166"/>
    </location>
</feature>
<evidence type="ECO:0000256" key="2">
    <source>
        <dbReference type="SAM" id="Phobius"/>
    </source>
</evidence>
<dbReference type="eggNOG" id="ENOG5030AGS">
    <property type="taxonomic scope" value="Bacteria"/>
</dbReference>
<accession>A0A0R2GXR7</accession>
<keyword evidence="2" id="KW-1133">Transmembrane helix</keyword>
<dbReference type="EMBL" id="JQBA01000001">
    <property type="protein sequence ID" value="KRN45569.1"/>
    <property type="molecule type" value="Genomic_DNA"/>
</dbReference>
<feature type="compositionally biased region" description="Basic and acidic residues" evidence="1">
    <location>
        <begin position="1"/>
        <end position="11"/>
    </location>
</feature>
<feature type="compositionally biased region" description="Low complexity" evidence="1">
    <location>
        <begin position="187"/>
        <end position="220"/>
    </location>
</feature>
<evidence type="ECO:0000313" key="3">
    <source>
        <dbReference type="EMBL" id="KRN45569.1"/>
    </source>
</evidence>
<keyword evidence="2" id="KW-0812">Transmembrane</keyword>
<protein>
    <submittedName>
        <fullName evidence="3">Uncharacterized protein</fullName>
    </submittedName>
</protein>
<keyword evidence="4" id="KW-1185">Reference proteome</keyword>
<evidence type="ECO:0000256" key="1">
    <source>
        <dbReference type="SAM" id="MobiDB-lite"/>
    </source>
</evidence>
<feature type="region of interest" description="Disordered" evidence="1">
    <location>
        <begin position="148"/>
        <end position="265"/>
    </location>
</feature>
<name>A0A0R2GXR7_9LACO</name>
<reference evidence="3 4" key="1">
    <citation type="journal article" date="2015" name="Genome Announc.">
        <title>Expanding the biotechnology potential of lactobacilli through comparative genomics of 213 strains and associated genera.</title>
        <authorList>
            <person name="Sun Z."/>
            <person name="Harris H.M."/>
            <person name="McCann A."/>
            <person name="Guo C."/>
            <person name="Argimon S."/>
            <person name="Zhang W."/>
            <person name="Yang X."/>
            <person name="Jeffery I.B."/>
            <person name="Cooney J.C."/>
            <person name="Kagawa T.F."/>
            <person name="Liu W."/>
            <person name="Song Y."/>
            <person name="Salvetti E."/>
            <person name="Wrobel A."/>
            <person name="Rasinkangas P."/>
            <person name="Parkhill J."/>
            <person name="Rea M.C."/>
            <person name="O'Sullivan O."/>
            <person name="Ritari J."/>
            <person name="Douillard F.P."/>
            <person name="Paul Ross R."/>
            <person name="Yang R."/>
            <person name="Briner A.E."/>
            <person name="Felis G.E."/>
            <person name="de Vos W.M."/>
            <person name="Barrangou R."/>
            <person name="Klaenhammer T.R."/>
            <person name="Caufield P.W."/>
            <person name="Cui Y."/>
            <person name="Zhang H."/>
            <person name="O'Toole P.W."/>
        </authorList>
    </citation>
    <scope>NUCLEOTIDE SEQUENCE [LARGE SCALE GENOMIC DNA]</scope>
    <source>
        <strain evidence="3 4">DSM 14792</strain>
    </source>
</reference>
<dbReference type="PATRIC" id="fig|148604.4.peg.44"/>
<dbReference type="Proteomes" id="UP000051639">
    <property type="component" value="Unassembled WGS sequence"/>
</dbReference>
<comment type="caution">
    <text evidence="3">The sequence shown here is derived from an EMBL/GenBank/DDBJ whole genome shotgun (WGS) entry which is preliminary data.</text>
</comment>
<organism evidence="3 4">
    <name type="scientific">Limosilactobacillus ingluviei</name>
    <dbReference type="NCBI Taxonomy" id="148604"/>
    <lineage>
        <taxon>Bacteria</taxon>
        <taxon>Bacillati</taxon>
        <taxon>Bacillota</taxon>
        <taxon>Bacilli</taxon>
        <taxon>Lactobacillales</taxon>
        <taxon>Lactobacillaceae</taxon>
        <taxon>Limosilactobacillus</taxon>
    </lineage>
</organism>
<dbReference type="STRING" id="1203076.GCA_000312405_01237"/>
<feature type="transmembrane region" description="Helical" evidence="2">
    <location>
        <begin position="121"/>
        <end position="142"/>
    </location>
</feature>
<feature type="compositionally biased region" description="Basic and acidic residues" evidence="1">
    <location>
        <begin position="17"/>
        <end position="49"/>
    </location>
</feature>
<feature type="compositionally biased region" description="Basic residues" evidence="1">
    <location>
        <begin position="105"/>
        <end position="117"/>
    </location>
</feature>
<feature type="region of interest" description="Disordered" evidence="1">
    <location>
        <begin position="1"/>
        <end position="117"/>
    </location>
</feature>
<feature type="compositionally biased region" description="Low complexity" evidence="1">
    <location>
        <begin position="80"/>
        <end position="89"/>
    </location>
</feature>
<gene>
    <name evidence="3" type="ORF">IV41_GL000044</name>
</gene>
<proteinExistence type="predicted"/>
<evidence type="ECO:0000313" key="4">
    <source>
        <dbReference type="Proteomes" id="UP000051639"/>
    </source>
</evidence>
<keyword evidence="2" id="KW-0472">Membrane</keyword>
<sequence>MIALNNEERKKQLSRVELYDTPEHKREQARRLKDKPLKIKLKGVLDQEAKSAPTPGSRAAVRQEQTATPTRVEKTASYDAPRPTTAQPSQPTPPVYTASTASQPQRHHASRPAGGHKKHRIYKTILGVAIAALVVFFVVFLIKQQNPVNTTSDETVSSSETSSHKSSSSHKKRSHSTLSTATDVQDSYQTAPTTTSQATSTTTDDQTTTNSNDNQSTYQSKPSQPQDTTSNGNGNGTGNGNTGTTTGSAQSEATPSGGTRAPAEQ</sequence>
<dbReference type="AlphaFoldDB" id="A0A0R2GXR7"/>